<organism evidence="2 3">
    <name type="scientific">Runella defluvii</name>
    <dbReference type="NCBI Taxonomy" id="370973"/>
    <lineage>
        <taxon>Bacteria</taxon>
        <taxon>Pseudomonadati</taxon>
        <taxon>Bacteroidota</taxon>
        <taxon>Cytophagia</taxon>
        <taxon>Cytophagales</taxon>
        <taxon>Spirosomataceae</taxon>
        <taxon>Runella</taxon>
    </lineage>
</organism>
<dbReference type="EMBL" id="JACIBY010000012">
    <property type="protein sequence ID" value="MBB3840727.1"/>
    <property type="molecule type" value="Genomic_DNA"/>
</dbReference>
<evidence type="ECO:0000313" key="2">
    <source>
        <dbReference type="EMBL" id="MBB3840727.1"/>
    </source>
</evidence>
<evidence type="ECO:0000256" key="1">
    <source>
        <dbReference type="SAM" id="Phobius"/>
    </source>
</evidence>
<name>A0A7W5ZNJ5_9BACT</name>
<reference evidence="2 3" key="1">
    <citation type="submission" date="2020-08" db="EMBL/GenBank/DDBJ databases">
        <title>Genomic Encyclopedia of Type Strains, Phase IV (KMG-IV): sequencing the most valuable type-strain genomes for metagenomic binning, comparative biology and taxonomic classification.</title>
        <authorList>
            <person name="Goeker M."/>
        </authorList>
    </citation>
    <scope>NUCLEOTIDE SEQUENCE [LARGE SCALE GENOMIC DNA]</scope>
    <source>
        <strain evidence="2 3">DSM 17976</strain>
    </source>
</reference>
<accession>A0A7W5ZNJ5</accession>
<evidence type="ECO:0000313" key="3">
    <source>
        <dbReference type="Proteomes" id="UP000541352"/>
    </source>
</evidence>
<keyword evidence="1" id="KW-0472">Membrane</keyword>
<dbReference type="Proteomes" id="UP000541352">
    <property type="component" value="Unassembled WGS sequence"/>
</dbReference>
<comment type="caution">
    <text evidence="2">The sequence shown here is derived from an EMBL/GenBank/DDBJ whole genome shotgun (WGS) entry which is preliminary data.</text>
</comment>
<dbReference type="AlphaFoldDB" id="A0A7W5ZNJ5"/>
<keyword evidence="3" id="KW-1185">Reference proteome</keyword>
<keyword evidence="1" id="KW-1133">Transmembrane helix</keyword>
<protein>
    <submittedName>
        <fullName evidence="2">Glycogen synthase</fullName>
    </submittedName>
</protein>
<dbReference type="RefSeq" id="WP_183977888.1">
    <property type="nucleotide sequence ID" value="NZ_JACIBY010000012.1"/>
</dbReference>
<gene>
    <name evidence="2" type="ORF">FHS57_004747</name>
</gene>
<proteinExistence type="predicted"/>
<keyword evidence="1" id="KW-0812">Transmembrane</keyword>
<sequence length="52" mass="5831">MKITININLDVVKAIAVSAIAFFPVVNYVLFGGSPWWALIWATIVLFYTSKK</sequence>
<feature type="transmembrane region" description="Helical" evidence="1">
    <location>
        <begin position="12"/>
        <end position="30"/>
    </location>
</feature>